<protein>
    <submittedName>
        <fullName evidence="3">Uncharacterized protein</fullName>
    </submittedName>
</protein>
<accession>A0A3R7CCD8</accession>
<organism evidence="3 4">
    <name type="scientific">Aphanomyces astaci</name>
    <name type="common">Crayfish plague agent</name>
    <dbReference type="NCBI Taxonomy" id="112090"/>
    <lineage>
        <taxon>Eukaryota</taxon>
        <taxon>Sar</taxon>
        <taxon>Stramenopiles</taxon>
        <taxon>Oomycota</taxon>
        <taxon>Saprolegniomycetes</taxon>
        <taxon>Saprolegniales</taxon>
        <taxon>Verrucalvaceae</taxon>
        <taxon>Aphanomyces</taxon>
    </lineage>
</organism>
<dbReference type="Proteomes" id="UP000285430">
    <property type="component" value="Unassembled WGS sequence"/>
</dbReference>
<evidence type="ECO:0000313" key="4">
    <source>
        <dbReference type="Proteomes" id="UP000285430"/>
    </source>
</evidence>
<keyword evidence="1" id="KW-0175">Coiled coil</keyword>
<dbReference type="Proteomes" id="UP000285712">
    <property type="component" value="Unassembled WGS sequence"/>
</dbReference>
<sequence>MASIDELSQSIRQHVFNSTKEYAPIVIKEGMSEEARNLGTETRRKQGAEFWADFRDAARKVSGDDDITAQTIIVDDLEQRYNAVLAETKQLKRQAKTRSSDLYVDSRIHKLQEENERAWEVQMEAGKKSLERLEDQLAVVQHENDTLDSTLLLQAHPPGNDVSHIAPLAPEQLREVLLLRDEEKDDLVAALASLKRKHADRINAQTFGDAASDDTLHELKATRSRLRESILSLTPSAAATGNDNNDEARIEEDAAALSTRLQRAHDALASHEANAALLKTHMRNLVQIKASERHVAAVLLHVLFEHDGEWTKNDLQTQVAAIVGVDESIVIRALYSLVASGLVRLDRSHALGLVTSLLV</sequence>
<name>A0A3R7CCD8_APHAT</name>
<proteinExistence type="predicted"/>
<dbReference type="EMBL" id="QUTH01003089">
    <property type="protein sequence ID" value="RHZ21855.1"/>
    <property type="molecule type" value="Genomic_DNA"/>
</dbReference>
<dbReference type="VEuPathDB" id="FungiDB:H257_08569"/>
<evidence type="ECO:0000313" key="2">
    <source>
        <dbReference type="EMBL" id="RHY89199.1"/>
    </source>
</evidence>
<dbReference type="EMBL" id="QUTG01004083">
    <property type="protein sequence ID" value="RHY89199.1"/>
    <property type="molecule type" value="Genomic_DNA"/>
</dbReference>
<feature type="coiled-coil region" evidence="1">
    <location>
        <begin position="74"/>
        <end position="150"/>
    </location>
</feature>
<evidence type="ECO:0000313" key="5">
    <source>
        <dbReference type="Proteomes" id="UP000285712"/>
    </source>
</evidence>
<evidence type="ECO:0000313" key="3">
    <source>
        <dbReference type="EMBL" id="RHZ21855.1"/>
    </source>
</evidence>
<comment type="caution">
    <text evidence="3">The sequence shown here is derived from an EMBL/GenBank/DDBJ whole genome shotgun (WGS) entry which is preliminary data.</text>
</comment>
<reference evidence="4 5" key="1">
    <citation type="submission" date="2018-08" db="EMBL/GenBank/DDBJ databases">
        <title>Aphanomyces genome sequencing and annotation.</title>
        <authorList>
            <person name="Minardi D."/>
            <person name="Oidtmann B."/>
            <person name="Van Der Giezen M."/>
            <person name="Studholme D.J."/>
        </authorList>
    </citation>
    <scope>NUCLEOTIDE SEQUENCE [LARGE SCALE GENOMIC DNA]</scope>
    <source>
        <strain evidence="3 4">Da</strain>
        <strain evidence="2 5">Sv</strain>
    </source>
</reference>
<evidence type="ECO:0000256" key="1">
    <source>
        <dbReference type="SAM" id="Coils"/>
    </source>
</evidence>
<dbReference type="AlphaFoldDB" id="A0A3R7CCD8"/>
<gene>
    <name evidence="2" type="ORF">DYB35_008010</name>
    <name evidence="3" type="ORF">DYB37_009033</name>
</gene>